<evidence type="ECO:0000256" key="7">
    <source>
        <dbReference type="RuleBase" id="RU363032"/>
    </source>
</evidence>
<dbReference type="RefSeq" id="WP_168113321.1">
    <property type="nucleotide sequence ID" value="NZ_BOON01000049.1"/>
</dbReference>
<keyword evidence="5 7" id="KW-1133">Transmembrane helix</keyword>
<evidence type="ECO:0000313" key="11">
    <source>
        <dbReference type="Proteomes" id="UP000599074"/>
    </source>
</evidence>
<keyword evidence="6 7" id="KW-0472">Membrane</keyword>
<dbReference type="InterPro" id="IPR051393">
    <property type="entry name" value="ABC_transporter_permease"/>
</dbReference>
<protein>
    <submittedName>
        <fullName evidence="10">ABC transporter permease</fullName>
    </submittedName>
</protein>
<dbReference type="EMBL" id="BOON01000049">
    <property type="protein sequence ID" value="GII25254.1"/>
    <property type="molecule type" value="Genomic_DNA"/>
</dbReference>
<evidence type="ECO:0000256" key="6">
    <source>
        <dbReference type="ARBA" id="ARBA00023136"/>
    </source>
</evidence>
<evidence type="ECO:0000256" key="1">
    <source>
        <dbReference type="ARBA" id="ARBA00004651"/>
    </source>
</evidence>
<sequence>MSATGSAPPAPTRESTTEPGRGPRAPRLGWRDRALRLDVRLMPYVLISPFFLLFLAFGLFPLLFNGVVAFRTWRLDDPTLDGWAGLANFRRLFGDDAFWNALYNTSGIFILSTVPQLLLALIIASLLNRRLRAQTWFRMGALLPYVTPIVASTLVFKVVFERDHGIANWALSFLGLSSAANPIDWHATKTASWIAIATMVNWKWIGYNALLYLGAMQTVPRDVYEAAALDGASQWRQLWRITVPMIRPVVIFTVVLSTIGGLQLFTEPMLYDLNVQGATGGSGGQWQTVAQLIYKVGWKDLNLGYAAAMSWALFLIILVITLANALLTNRLGGGRK</sequence>
<dbReference type="GO" id="GO:0005886">
    <property type="term" value="C:plasma membrane"/>
    <property type="evidence" value="ECO:0007669"/>
    <property type="project" value="UniProtKB-SubCell"/>
</dbReference>
<dbReference type="InterPro" id="IPR000515">
    <property type="entry name" value="MetI-like"/>
</dbReference>
<feature type="transmembrane region" description="Helical" evidence="7">
    <location>
        <begin position="41"/>
        <end position="64"/>
    </location>
</feature>
<accession>A0A8J3TFC2</accession>
<dbReference type="Pfam" id="PF00528">
    <property type="entry name" value="BPD_transp_1"/>
    <property type="match status" value="1"/>
</dbReference>
<reference evidence="10" key="1">
    <citation type="submission" date="2021-01" db="EMBL/GenBank/DDBJ databases">
        <title>Whole genome shotgun sequence of Planosporangium mesophilum NBRC 109066.</title>
        <authorList>
            <person name="Komaki H."/>
            <person name="Tamura T."/>
        </authorList>
    </citation>
    <scope>NUCLEOTIDE SEQUENCE</scope>
    <source>
        <strain evidence="10">NBRC 109066</strain>
    </source>
</reference>
<dbReference type="AlphaFoldDB" id="A0A8J3TFC2"/>
<dbReference type="PROSITE" id="PS50928">
    <property type="entry name" value="ABC_TM1"/>
    <property type="match status" value="1"/>
</dbReference>
<keyword evidence="4 7" id="KW-0812">Transmembrane</keyword>
<gene>
    <name evidence="10" type="ORF">Pme01_48510</name>
</gene>
<feature type="transmembrane region" description="Helical" evidence="7">
    <location>
        <begin position="303"/>
        <end position="327"/>
    </location>
</feature>
<dbReference type="PANTHER" id="PTHR30193">
    <property type="entry name" value="ABC TRANSPORTER PERMEASE PROTEIN"/>
    <property type="match status" value="1"/>
</dbReference>
<evidence type="ECO:0000313" key="10">
    <source>
        <dbReference type="EMBL" id="GII25254.1"/>
    </source>
</evidence>
<name>A0A8J3TFC2_9ACTN</name>
<comment type="subcellular location">
    <subcellularLocation>
        <location evidence="1 7">Cell membrane</location>
        <topology evidence="1 7">Multi-pass membrane protein</topology>
    </subcellularLocation>
</comment>
<comment type="caution">
    <text evidence="10">The sequence shown here is derived from an EMBL/GenBank/DDBJ whole genome shotgun (WGS) entry which is preliminary data.</text>
</comment>
<evidence type="ECO:0000256" key="8">
    <source>
        <dbReference type="SAM" id="MobiDB-lite"/>
    </source>
</evidence>
<feature type="transmembrane region" description="Helical" evidence="7">
    <location>
        <begin position="139"/>
        <end position="160"/>
    </location>
</feature>
<evidence type="ECO:0000259" key="9">
    <source>
        <dbReference type="PROSITE" id="PS50928"/>
    </source>
</evidence>
<dbReference type="GO" id="GO:0055085">
    <property type="term" value="P:transmembrane transport"/>
    <property type="evidence" value="ECO:0007669"/>
    <property type="project" value="InterPro"/>
</dbReference>
<dbReference type="PANTHER" id="PTHR30193:SF37">
    <property type="entry name" value="INNER MEMBRANE ABC TRANSPORTER PERMEASE PROTEIN YCJO"/>
    <property type="match status" value="1"/>
</dbReference>
<feature type="transmembrane region" description="Helical" evidence="7">
    <location>
        <begin position="245"/>
        <end position="265"/>
    </location>
</feature>
<feature type="transmembrane region" description="Helical" evidence="7">
    <location>
        <begin position="108"/>
        <end position="127"/>
    </location>
</feature>
<evidence type="ECO:0000256" key="3">
    <source>
        <dbReference type="ARBA" id="ARBA00022475"/>
    </source>
</evidence>
<keyword evidence="3" id="KW-1003">Cell membrane</keyword>
<feature type="domain" description="ABC transmembrane type-1" evidence="9">
    <location>
        <begin position="102"/>
        <end position="324"/>
    </location>
</feature>
<keyword evidence="11" id="KW-1185">Reference proteome</keyword>
<dbReference type="Gene3D" id="1.10.3720.10">
    <property type="entry name" value="MetI-like"/>
    <property type="match status" value="1"/>
</dbReference>
<organism evidence="10 11">
    <name type="scientific">Planosporangium mesophilum</name>
    <dbReference type="NCBI Taxonomy" id="689768"/>
    <lineage>
        <taxon>Bacteria</taxon>
        <taxon>Bacillati</taxon>
        <taxon>Actinomycetota</taxon>
        <taxon>Actinomycetes</taxon>
        <taxon>Micromonosporales</taxon>
        <taxon>Micromonosporaceae</taxon>
        <taxon>Planosporangium</taxon>
    </lineage>
</organism>
<evidence type="ECO:0000256" key="5">
    <source>
        <dbReference type="ARBA" id="ARBA00022989"/>
    </source>
</evidence>
<proteinExistence type="inferred from homology"/>
<evidence type="ECO:0000256" key="4">
    <source>
        <dbReference type="ARBA" id="ARBA00022692"/>
    </source>
</evidence>
<dbReference type="InterPro" id="IPR035906">
    <property type="entry name" value="MetI-like_sf"/>
</dbReference>
<comment type="similarity">
    <text evidence="7">Belongs to the binding-protein-dependent transport system permease family.</text>
</comment>
<evidence type="ECO:0000256" key="2">
    <source>
        <dbReference type="ARBA" id="ARBA00022448"/>
    </source>
</evidence>
<dbReference type="Proteomes" id="UP000599074">
    <property type="component" value="Unassembled WGS sequence"/>
</dbReference>
<feature type="region of interest" description="Disordered" evidence="8">
    <location>
        <begin position="1"/>
        <end position="26"/>
    </location>
</feature>
<dbReference type="CDD" id="cd06261">
    <property type="entry name" value="TM_PBP2"/>
    <property type="match status" value="1"/>
</dbReference>
<dbReference type="SUPFAM" id="SSF161098">
    <property type="entry name" value="MetI-like"/>
    <property type="match status" value="1"/>
</dbReference>
<keyword evidence="2 7" id="KW-0813">Transport</keyword>